<dbReference type="InterPro" id="IPR036236">
    <property type="entry name" value="Znf_C2H2_sf"/>
</dbReference>
<evidence type="ECO:0000256" key="6">
    <source>
        <dbReference type="ARBA" id="ARBA00037948"/>
    </source>
</evidence>
<sequence length="272" mass="31443">KPGPSSSSVSGLFVCHHCSAAYQQKKGLSQHIRSCRVSTSLHVFPPSYIRAVTEDGVKKFACGFCDFTSIRACRVKNHYGCQHSAIQYFACKLCDFKCKSHSSLYLHKSTVHSKKKRCPYCKYSTCTFRASRLEAHIRAKHAREKPYVCATCGDKFSNIDILRRHEKRKHGSTFFSCKKCDFVCYSHSEFTKHKRRHPSTGKLFECYTCTFQTYTRSYLVEHVKLHMEMRSYPCEYCIKTFVSLKSKKGHMLSVHTERMHTGPQKFFSMADL</sequence>
<dbReference type="PANTHER" id="PTHR24388">
    <property type="entry name" value="ZINC FINGER PROTEIN"/>
    <property type="match status" value="1"/>
</dbReference>
<evidence type="ECO:0000256" key="2">
    <source>
        <dbReference type="ARBA" id="ARBA00022737"/>
    </source>
</evidence>
<keyword evidence="3 7" id="KW-0863">Zinc-finger</keyword>
<evidence type="ECO:0000256" key="7">
    <source>
        <dbReference type="PROSITE-ProRule" id="PRU00042"/>
    </source>
</evidence>
<comment type="similarity">
    <text evidence="6">Belongs to the snail C2H2-type zinc-finger protein family.</text>
</comment>
<proteinExistence type="inferred from homology"/>
<keyword evidence="4" id="KW-0862">Zinc</keyword>
<evidence type="ECO:0000259" key="8">
    <source>
        <dbReference type="PROSITE" id="PS50157"/>
    </source>
</evidence>
<keyword evidence="2" id="KW-0677">Repeat</keyword>
<keyword evidence="1" id="KW-0479">Metal-binding</keyword>
<accession>A0A0A9YA41</accession>
<reference evidence="9" key="1">
    <citation type="journal article" date="2014" name="PLoS ONE">
        <title>Transcriptome-Based Identification of ABC Transporters in the Western Tarnished Plant Bug Lygus hesperus.</title>
        <authorList>
            <person name="Hull J.J."/>
            <person name="Chaney K."/>
            <person name="Geib S.M."/>
            <person name="Fabrick J.A."/>
            <person name="Brent C.S."/>
            <person name="Walsh D."/>
            <person name="Lavine L.C."/>
        </authorList>
    </citation>
    <scope>NUCLEOTIDE SEQUENCE</scope>
</reference>
<feature type="domain" description="C2H2-type" evidence="8">
    <location>
        <begin position="204"/>
        <end position="231"/>
    </location>
</feature>
<gene>
    <name evidence="9" type="ORF">CM83_5151</name>
</gene>
<dbReference type="GO" id="GO:0000981">
    <property type="term" value="F:DNA-binding transcription factor activity, RNA polymerase II-specific"/>
    <property type="evidence" value="ECO:0007669"/>
    <property type="project" value="TreeGrafter"/>
</dbReference>
<dbReference type="GO" id="GO:0000978">
    <property type="term" value="F:RNA polymerase II cis-regulatory region sequence-specific DNA binding"/>
    <property type="evidence" value="ECO:0007669"/>
    <property type="project" value="TreeGrafter"/>
</dbReference>
<dbReference type="InterPro" id="IPR013087">
    <property type="entry name" value="Znf_C2H2_type"/>
</dbReference>
<evidence type="ECO:0000256" key="3">
    <source>
        <dbReference type="ARBA" id="ARBA00022771"/>
    </source>
</evidence>
<dbReference type="PROSITE" id="PS00028">
    <property type="entry name" value="ZINC_FINGER_C2H2_1"/>
    <property type="match status" value="4"/>
</dbReference>
<feature type="domain" description="C2H2-type" evidence="8">
    <location>
        <begin position="147"/>
        <end position="170"/>
    </location>
</feature>
<dbReference type="SUPFAM" id="SSF57667">
    <property type="entry name" value="beta-beta-alpha zinc fingers"/>
    <property type="match status" value="3"/>
</dbReference>
<organism evidence="9">
    <name type="scientific">Lygus hesperus</name>
    <name type="common">Western plant bug</name>
    <dbReference type="NCBI Taxonomy" id="30085"/>
    <lineage>
        <taxon>Eukaryota</taxon>
        <taxon>Metazoa</taxon>
        <taxon>Ecdysozoa</taxon>
        <taxon>Arthropoda</taxon>
        <taxon>Hexapoda</taxon>
        <taxon>Insecta</taxon>
        <taxon>Pterygota</taxon>
        <taxon>Neoptera</taxon>
        <taxon>Paraneoptera</taxon>
        <taxon>Hemiptera</taxon>
        <taxon>Heteroptera</taxon>
        <taxon>Panheteroptera</taxon>
        <taxon>Cimicomorpha</taxon>
        <taxon>Miridae</taxon>
        <taxon>Mirini</taxon>
        <taxon>Lygus</taxon>
    </lineage>
</organism>
<dbReference type="GO" id="GO:0008270">
    <property type="term" value="F:zinc ion binding"/>
    <property type="evidence" value="ECO:0007669"/>
    <property type="project" value="UniProtKB-KW"/>
</dbReference>
<dbReference type="EMBL" id="GBHO01015641">
    <property type="protein sequence ID" value="JAG27963.1"/>
    <property type="molecule type" value="Transcribed_RNA"/>
</dbReference>
<dbReference type="PANTHER" id="PTHR24388:SF104">
    <property type="entry name" value="AT-RICH BINDING PROTEIN-RELATED"/>
    <property type="match status" value="1"/>
</dbReference>
<dbReference type="SMART" id="SM00355">
    <property type="entry name" value="ZnF_C2H2"/>
    <property type="match status" value="8"/>
</dbReference>
<dbReference type="AlphaFoldDB" id="A0A0A9YA41"/>
<name>A0A0A9YA41_LYGHE</name>
<dbReference type="Gene3D" id="3.30.160.60">
    <property type="entry name" value="Classic Zinc Finger"/>
    <property type="match status" value="3"/>
</dbReference>
<feature type="non-terminal residue" evidence="9">
    <location>
        <position position="1"/>
    </location>
</feature>
<feature type="domain" description="C2H2-type" evidence="8">
    <location>
        <begin position="232"/>
        <end position="260"/>
    </location>
</feature>
<dbReference type="InterPro" id="IPR050527">
    <property type="entry name" value="Snail/Krueppel_Znf"/>
</dbReference>
<protein>
    <recommendedName>
        <fullName evidence="8">C2H2-type domain-containing protein</fullName>
    </recommendedName>
</protein>
<evidence type="ECO:0000256" key="5">
    <source>
        <dbReference type="ARBA" id="ARBA00023242"/>
    </source>
</evidence>
<feature type="domain" description="C2H2-type" evidence="8">
    <location>
        <begin position="89"/>
        <end position="117"/>
    </location>
</feature>
<evidence type="ECO:0000256" key="1">
    <source>
        <dbReference type="ARBA" id="ARBA00022723"/>
    </source>
</evidence>
<keyword evidence="5" id="KW-0539">Nucleus</keyword>
<evidence type="ECO:0000313" key="9">
    <source>
        <dbReference type="EMBL" id="JAG27963.1"/>
    </source>
</evidence>
<dbReference type="PROSITE" id="PS50157">
    <property type="entry name" value="ZINC_FINGER_C2H2_2"/>
    <property type="match status" value="4"/>
</dbReference>
<evidence type="ECO:0000256" key="4">
    <source>
        <dbReference type="ARBA" id="ARBA00022833"/>
    </source>
</evidence>
<reference evidence="9" key="2">
    <citation type="submission" date="2014-07" db="EMBL/GenBank/DDBJ databases">
        <authorList>
            <person name="Hull J."/>
        </authorList>
    </citation>
    <scope>NUCLEOTIDE SEQUENCE</scope>
</reference>